<protein>
    <submittedName>
        <fullName evidence="1">Uncharacterized protein</fullName>
    </submittedName>
</protein>
<sequence length="92" mass="10366">MGRRVILKLRPGKVENGRPFRPFLTLNAGIYRTTGEAQSKHGIPFSKHRPFVCSPSEISVAVSWDRQSWRLGPPSGSGCIFISDCYRMKKCI</sequence>
<evidence type="ECO:0000313" key="1">
    <source>
        <dbReference type="EMBL" id="RZB41311.1"/>
    </source>
</evidence>
<proteinExistence type="predicted"/>
<name>A0A482VD78_ASBVE</name>
<keyword evidence="2" id="KW-1185">Reference proteome</keyword>
<reference evidence="1 2" key="1">
    <citation type="submission" date="2017-03" db="EMBL/GenBank/DDBJ databases">
        <title>Genome of the blue death feigning beetle - Asbolus verrucosus.</title>
        <authorList>
            <person name="Rider S.D."/>
        </authorList>
    </citation>
    <scope>NUCLEOTIDE SEQUENCE [LARGE SCALE GENOMIC DNA]</scope>
    <source>
        <strain evidence="1">Butters</strain>
        <tissue evidence="1">Head and leg muscle</tissue>
    </source>
</reference>
<comment type="caution">
    <text evidence="1">The sequence shown here is derived from an EMBL/GenBank/DDBJ whole genome shotgun (WGS) entry which is preliminary data.</text>
</comment>
<dbReference type="EMBL" id="QDEB01113519">
    <property type="protein sequence ID" value="RZB41311.1"/>
    <property type="molecule type" value="Genomic_DNA"/>
</dbReference>
<gene>
    <name evidence="1" type="ORF">BDFB_006929</name>
</gene>
<organism evidence="1 2">
    <name type="scientific">Asbolus verrucosus</name>
    <name type="common">Desert ironclad beetle</name>
    <dbReference type="NCBI Taxonomy" id="1661398"/>
    <lineage>
        <taxon>Eukaryota</taxon>
        <taxon>Metazoa</taxon>
        <taxon>Ecdysozoa</taxon>
        <taxon>Arthropoda</taxon>
        <taxon>Hexapoda</taxon>
        <taxon>Insecta</taxon>
        <taxon>Pterygota</taxon>
        <taxon>Neoptera</taxon>
        <taxon>Endopterygota</taxon>
        <taxon>Coleoptera</taxon>
        <taxon>Polyphaga</taxon>
        <taxon>Cucujiformia</taxon>
        <taxon>Tenebrionidae</taxon>
        <taxon>Pimeliinae</taxon>
        <taxon>Asbolus</taxon>
    </lineage>
</organism>
<dbReference type="Proteomes" id="UP000292052">
    <property type="component" value="Unassembled WGS sequence"/>
</dbReference>
<evidence type="ECO:0000313" key="2">
    <source>
        <dbReference type="Proteomes" id="UP000292052"/>
    </source>
</evidence>
<dbReference type="OrthoDB" id="10380360at2759"/>
<accession>A0A482VD78</accession>
<dbReference type="AlphaFoldDB" id="A0A482VD78"/>